<accession>A0A7G1KRQ8</accession>
<proteinExistence type="predicted"/>
<keyword evidence="2" id="KW-1185">Reference proteome</keyword>
<dbReference type="RefSeq" id="WP_232110644.1">
    <property type="nucleotide sequence ID" value="NZ_AP023396.1"/>
</dbReference>
<dbReference type="Proteomes" id="UP000516173">
    <property type="component" value="Chromosome"/>
</dbReference>
<dbReference type="SUPFAM" id="SSF160424">
    <property type="entry name" value="BH3703-like"/>
    <property type="match status" value="1"/>
</dbReference>
<dbReference type="EMBL" id="AP023396">
    <property type="protein sequence ID" value="BCK57958.1"/>
    <property type="molecule type" value="Genomic_DNA"/>
</dbReference>
<dbReference type="InterPro" id="IPR036170">
    <property type="entry name" value="YezG-like_sf"/>
</dbReference>
<evidence type="ECO:0000313" key="1">
    <source>
        <dbReference type="EMBL" id="BCK57958.1"/>
    </source>
</evidence>
<reference evidence="1 2" key="1">
    <citation type="submission" date="2020-08" db="EMBL/GenBank/DDBJ databases">
        <title>Genome Sequencing of Nocardia wallacei strain FMUON74 and assembly.</title>
        <authorList>
            <person name="Toyokawa M."/>
            <person name="Uesaka K."/>
        </authorList>
    </citation>
    <scope>NUCLEOTIDE SEQUENCE [LARGE SCALE GENOMIC DNA]</scope>
    <source>
        <strain evidence="1 2">FMUON74</strain>
    </source>
</reference>
<protein>
    <submittedName>
        <fullName evidence="1">Uncharacterized protein</fullName>
    </submittedName>
</protein>
<sequence length="470" mass="49713">MSGGSDADSAGLVAEIAGGLAEFAPEGWRRLEAWFAMTVVCESALLLADDGTRSVRCPVSDAVWDAVRRHRASSADSGDGPWWRLLVRVDADGVEAVRDDGTVPFPGEQLFAPEAYRADLEIHPRRRLPVWLAAYIGRAAVPSRPPRQAAADARADRSAGVRAVPVPDELPGLPVLWARWAVLAAAFVAVGSRRGPRIGPSTGVFESAGRSGSTLTLLPGERAVLSGGVWNAPVLDAVYNDGAAAPKLFAGAPNWVTDPVLNPRAATGTLSFCYWWEAGRWYRGESAPMSECAPAVPAVWTVDAVAGVVGKLAAERGDAAEQTAAELVDAAQSGTVTRATLTRVFGYDDDIDIDGALFQFVAAGLAAEEADEITEADAVALVREHILRQGYDTAGYPLSTLSAERLGAGWAVRSPVPAGEIALDRAVFYVADDGVVERSTSSVPQAEFAAEFERRFRLRRDGLVAPEGPA</sequence>
<evidence type="ECO:0000313" key="2">
    <source>
        <dbReference type="Proteomes" id="UP000516173"/>
    </source>
</evidence>
<gene>
    <name evidence="1" type="ORF">NWFMUON74_57300</name>
</gene>
<dbReference type="KEGG" id="nwl:NWFMUON74_57300"/>
<name>A0A7G1KRQ8_9NOCA</name>
<dbReference type="GeneID" id="80350157"/>
<organism evidence="1 2">
    <name type="scientific">Nocardia wallacei</name>
    <dbReference type="NCBI Taxonomy" id="480035"/>
    <lineage>
        <taxon>Bacteria</taxon>
        <taxon>Bacillati</taxon>
        <taxon>Actinomycetota</taxon>
        <taxon>Actinomycetes</taxon>
        <taxon>Mycobacteriales</taxon>
        <taxon>Nocardiaceae</taxon>
        <taxon>Nocardia</taxon>
    </lineage>
</organism>
<dbReference type="AlphaFoldDB" id="A0A7G1KRQ8"/>